<protein>
    <submittedName>
        <fullName evidence="1">12073_t:CDS:1</fullName>
    </submittedName>
</protein>
<proteinExistence type="predicted"/>
<dbReference type="Proteomes" id="UP000789759">
    <property type="component" value="Unassembled WGS sequence"/>
</dbReference>
<reference evidence="1" key="1">
    <citation type="submission" date="2021-06" db="EMBL/GenBank/DDBJ databases">
        <authorList>
            <person name="Kallberg Y."/>
            <person name="Tangrot J."/>
            <person name="Rosling A."/>
        </authorList>
    </citation>
    <scope>NUCLEOTIDE SEQUENCE</scope>
    <source>
        <strain evidence="1">FL966</strain>
    </source>
</reference>
<evidence type="ECO:0000313" key="2">
    <source>
        <dbReference type="Proteomes" id="UP000789759"/>
    </source>
</evidence>
<dbReference type="OrthoDB" id="2350491at2759"/>
<sequence>MISCLPVEILLQIFLAIYYSKPKSRPYEQYQTLHSCLLVNRFWCVNVISILWSRVFSSDSLVRLGAINKYISCLNPEKYQLLLDAGMKFPKRSERQLFDYPSFLKELQFDIFLKDLSVWCIEHGGYRCHNLKFQNLMLKTLLELFSERGAKLDVFYMKDVYRSAFPSYHTELKHLDFSVLTSVNVKEMFLNCKKMRLEGDVLALDNIIDIFTSICNNIEHLTLDSPNIEPKVLQNGVFNFLDPTSDSFLSNEIDRKETLSKILIKSSNKSSAIANLIVSQRKLKTLVLVNRFSMYYMPFHHTIQFI</sequence>
<dbReference type="AlphaFoldDB" id="A0A9N9BGL0"/>
<keyword evidence="2" id="KW-1185">Reference proteome</keyword>
<gene>
    <name evidence="1" type="ORF">CPELLU_LOCUS5516</name>
</gene>
<comment type="caution">
    <text evidence="1">The sequence shown here is derived from an EMBL/GenBank/DDBJ whole genome shotgun (WGS) entry which is preliminary data.</text>
</comment>
<dbReference type="EMBL" id="CAJVQA010003154">
    <property type="protein sequence ID" value="CAG8567923.1"/>
    <property type="molecule type" value="Genomic_DNA"/>
</dbReference>
<organism evidence="1 2">
    <name type="scientific">Cetraspora pellucida</name>
    <dbReference type="NCBI Taxonomy" id="1433469"/>
    <lineage>
        <taxon>Eukaryota</taxon>
        <taxon>Fungi</taxon>
        <taxon>Fungi incertae sedis</taxon>
        <taxon>Mucoromycota</taxon>
        <taxon>Glomeromycotina</taxon>
        <taxon>Glomeromycetes</taxon>
        <taxon>Diversisporales</taxon>
        <taxon>Gigasporaceae</taxon>
        <taxon>Cetraspora</taxon>
    </lineage>
</organism>
<evidence type="ECO:0000313" key="1">
    <source>
        <dbReference type="EMBL" id="CAG8567923.1"/>
    </source>
</evidence>
<accession>A0A9N9BGL0</accession>
<name>A0A9N9BGL0_9GLOM</name>